<dbReference type="AlphaFoldDB" id="A0A1I4HFR2"/>
<dbReference type="InterPro" id="IPR013249">
    <property type="entry name" value="RNA_pol_sigma70_r4_t2"/>
</dbReference>
<dbReference type="SUPFAM" id="SSF88659">
    <property type="entry name" value="Sigma3 and sigma4 domains of RNA polymerase sigma factors"/>
    <property type="match status" value="1"/>
</dbReference>
<feature type="domain" description="RNA polymerase sigma-70 region 2" evidence="5">
    <location>
        <begin position="25"/>
        <end position="88"/>
    </location>
</feature>
<dbReference type="PANTHER" id="PTHR43133">
    <property type="entry name" value="RNA POLYMERASE ECF-TYPE SIGMA FACTO"/>
    <property type="match status" value="1"/>
</dbReference>
<dbReference type="GO" id="GO:0016987">
    <property type="term" value="F:sigma factor activity"/>
    <property type="evidence" value="ECO:0007669"/>
    <property type="project" value="UniProtKB-KW"/>
</dbReference>
<proteinExistence type="inferred from homology"/>
<keyword evidence="3" id="KW-0731">Sigma factor</keyword>
<comment type="similarity">
    <text evidence="1">Belongs to the sigma-70 factor family. ECF subfamily.</text>
</comment>
<dbReference type="OrthoDB" id="9782703at2"/>
<dbReference type="NCBIfam" id="TIGR02954">
    <property type="entry name" value="Sig70_famx3"/>
    <property type="match status" value="1"/>
</dbReference>
<name>A0A1I4HFR2_9BACI</name>
<dbReference type="SUPFAM" id="SSF88946">
    <property type="entry name" value="Sigma2 domain of RNA polymerase sigma factors"/>
    <property type="match status" value="1"/>
</dbReference>
<evidence type="ECO:0000256" key="2">
    <source>
        <dbReference type="ARBA" id="ARBA00023015"/>
    </source>
</evidence>
<dbReference type="STRING" id="334253.SAMN04487943_101411"/>
<evidence type="ECO:0000259" key="5">
    <source>
        <dbReference type="Pfam" id="PF04542"/>
    </source>
</evidence>
<dbReference type="GO" id="GO:0006352">
    <property type="term" value="P:DNA-templated transcription initiation"/>
    <property type="evidence" value="ECO:0007669"/>
    <property type="project" value="InterPro"/>
</dbReference>
<evidence type="ECO:0000259" key="6">
    <source>
        <dbReference type="Pfam" id="PF08281"/>
    </source>
</evidence>
<dbReference type="InterPro" id="IPR013325">
    <property type="entry name" value="RNA_pol_sigma_r2"/>
</dbReference>
<keyword evidence="8" id="KW-1185">Reference proteome</keyword>
<dbReference type="Gene3D" id="1.10.10.10">
    <property type="entry name" value="Winged helix-like DNA-binding domain superfamily/Winged helix DNA-binding domain"/>
    <property type="match status" value="1"/>
</dbReference>
<evidence type="ECO:0000313" key="8">
    <source>
        <dbReference type="Proteomes" id="UP000198565"/>
    </source>
</evidence>
<feature type="domain" description="RNA polymerase sigma factor 70 region 4 type 2" evidence="6">
    <location>
        <begin position="111"/>
        <end position="162"/>
    </location>
</feature>
<dbReference type="NCBIfam" id="TIGR02937">
    <property type="entry name" value="sigma70-ECF"/>
    <property type="match status" value="1"/>
</dbReference>
<evidence type="ECO:0000313" key="7">
    <source>
        <dbReference type="EMBL" id="SFL41022.1"/>
    </source>
</evidence>
<dbReference type="RefSeq" id="WP_091480433.1">
    <property type="nucleotide sequence ID" value="NZ_FOTR01000001.1"/>
</dbReference>
<dbReference type="InterPro" id="IPR007627">
    <property type="entry name" value="RNA_pol_sigma70_r2"/>
</dbReference>
<dbReference type="InterPro" id="IPR013324">
    <property type="entry name" value="RNA_pol_sigma_r3/r4-like"/>
</dbReference>
<dbReference type="EMBL" id="FOTR01000001">
    <property type="protein sequence ID" value="SFL41022.1"/>
    <property type="molecule type" value="Genomic_DNA"/>
</dbReference>
<evidence type="ECO:0000256" key="3">
    <source>
        <dbReference type="ARBA" id="ARBA00023082"/>
    </source>
</evidence>
<dbReference type="CDD" id="cd06171">
    <property type="entry name" value="Sigma70_r4"/>
    <property type="match status" value="1"/>
</dbReference>
<dbReference type="InterPro" id="IPR036388">
    <property type="entry name" value="WH-like_DNA-bd_sf"/>
</dbReference>
<dbReference type="Pfam" id="PF08281">
    <property type="entry name" value="Sigma70_r4_2"/>
    <property type="match status" value="1"/>
</dbReference>
<dbReference type="GO" id="GO:0003677">
    <property type="term" value="F:DNA binding"/>
    <property type="evidence" value="ECO:0007669"/>
    <property type="project" value="InterPro"/>
</dbReference>
<dbReference type="InterPro" id="IPR014284">
    <property type="entry name" value="RNA_pol_sigma-70_dom"/>
</dbReference>
<evidence type="ECO:0000256" key="4">
    <source>
        <dbReference type="ARBA" id="ARBA00023163"/>
    </source>
</evidence>
<reference evidence="8" key="1">
    <citation type="submission" date="2016-10" db="EMBL/GenBank/DDBJ databases">
        <authorList>
            <person name="Varghese N."/>
            <person name="Submissions S."/>
        </authorList>
    </citation>
    <scope>NUCLEOTIDE SEQUENCE [LARGE SCALE GENOMIC DNA]</scope>
    <source>
        <strain evidence="8">CGMCC 1.4250</strain>
    </source>
</reference>
<dbReference type="Proteomes" id="UP000198565">
    <property type="component" value="Unassembled WGS sequence"/>
</dbReference>
<dbReference type="InterPro" id="IPR039425">
    <property type="entry name" value="RNA_pol_sigma-70-like"/>
</dbReference>
<dbReference type="Gene3D" id="1.10.1740.10">
    <property type="match status" value="1"/>
</dbReference>
<dbReference type="InterPro" id="IPR014300">
    <property type="entry name" value="RNA_pol_sigma-V"/>
</dbReference>
<sequence length="181" mass="21199">MKELKLIKKAIKGNKECLEELLVIHGDQLYRTAYIYVRNREDALDIVQETSFKAFLSIGQLKNEKFFLTWLTKILINCSYDLLKKSKKELPWNNITELTADKKENIEEYLDLLEAINRLDEKHKNAIILFYFQDLPISEIAKVLNIPENTVKTYLSRGKRRLKKMLGGVNHNGEKITSRII</sequence>
<accession>A0A1I4HFR2</accession>
<protein>
    <submittedName>
        <fullName evidence="7">RNA polymerase sigma-70 factor, ECF subfamily</fullName>
    </submittedName>
</protein>
<organism evidence="7 8">
    <name type="scientific">Gracilibacillus orientalis</name>
    <dbReference type="NCBI Taxonomy" id="334253"/>
    <lineage>
        <taxon>Bacteria</taxon>
        <taxon>Bacillati</taxon>
        <taxon>Bacillota</taxon>
        <taxon>Bacilli</taxon>
        <taxon>Bacillales</taxon>
        <taxon>Bacillaceae</taxon>
        <taxon>Gracilibacillus</taxon>
    </lineage>
</organism>
<evidence type="ECO:0000256" key="1">
    <source>
        <dbReference type="ARBA" id="ARBA00010641"/>
    </source>
</evidence>
<dbReference type="Pfam" id="PF04542">
    <property type="entry name" value="Sigma70_r2"/>
    <property type="match status" value="1"/>
</dbReference>
<keyword evidence="4" id="KW-0804">Transcription</keyword>
<dbReference type="PANTHER" id="PTHR43133:SF51">
    <property type="entry name" value="RNA POLYMERASE SIGMA FACTOR"/>
    <property type="match status" value="1"/>
</dbReference>
<gene>
    <name evidence="7" type="ORF">SAMN04487943_101411</name>
</gene>
<keyword evidence="2" id="KW-0805">Transcription regulation</keyword>